<protein>
    <submittedName>
        <fullName evidence="1">Uncharacterized protein</fullName>
    </submittedName>
</protein>
<gene>
    <name evidence="1" type="ORF">NTEN_LOCUS18483</name>
</gene>
<name>A0A6H5HA98_9HEMI</name>
<accession>A0A6H5HA98</accession>
<sequence length="283" mass="32446">MFPKIFFLNSKTKILRPRTLKSPVLIIEKPQRYNSSSDNASFVHWLYIVNLCGCGNVIMPECWGEAFAIKASTISPTPPSHTSTLVHTLIRLPVSLSSSPIPNHPGPVPWPFNVFVTEHRYRHTAPIAGFPFSASAEGYPECNNRSILQHYRYYTRYYVDINTMTSPKMIFTSIFTYRVFEQYAARLSLAAERWAMRRRIPCAVFVAATPASPQLEPPFSAFLASDLQRCRLFADTQGVDSRSYELYKSVQRFKRSRKTIRFPFSRKNVRNTEPILIIDGSFT</sequence>
<keyword evidence="2" id="KW-1185">Reference proteome</keyword>
<dbReference type="AlphaFoldDB" id="A0A6H5HA98"/>
<dbReference type="Proteomes" id="UP000479000">
    <property type="component" value="Unassembled WGS sequence"/>
</dbReference>
<reference evidence="1 2" key="1">
    <citation type="submission" date="2020-02" db="EMBL/GenBank/DDBJ databases">
        <authorList>
            <person name="Ferguson B K."/>
        </authorList>
    </citation>
    <scope>NUCLEOTIDE SEQUENCE [LARGE SCALE GENOMIC DNA]</scope>
</reference>
<organism evidence="1 2">
    <name type="scientific">Nesidiocoris tenuis</name>
    <dbReference type="NCBI Taxonomy" id="355587"/>
    <lineage>
        <taxon>Eukaryota</taxon>
        <taxon>Metazoa</taxon>
        <taxon>Ecdysozoa</taxon>
        <taxon>Arthropoda</taxon>
        <taxon>Hexapoda</taxon>
        <taxon>Insecta</taxon>
        <taxon>Pterygota</taxon>
        <taxon>Neoptera</taxon>
        <taxon>Paraneoptera</taxon>
        <taxon>Hemiptera</taxon>
        <taxon>Heteroptera</taxon>
        <taxon>Panheteroptera</taxon>
        <taxon>Cimicomorpha</taxon>
        <taxon>Miridae</taxon>
        <taxon>Dicyphina</taxon>
        <taxon>Nesidiocoris</taxon>
    </lineage>
</organism>
<proteinExistence type="predicted"/>
<evidence type="ECO:0000313" key="1">
    <source>
        <dbReference type="EMBL" id="CAB0013940.1"/>
    </source>
</evidence>
<dbReference type="EMBL" id="CADCXU010027052">
    <property type="protein sequence ID" value="CAB0013940.1"/>
    <property type="molecule type" value="Genomic_DNA"/>
</dbReference>
<evidence type="ECO:0000313" key="2">
    <source>
        <dbReference type="Proteomes" id="UP000479000"/>
    </source>
</evidence>